<dbReference type="Proteomes" id="UP000265703">
    <property type="component" value="Unassembled WGS sequence"/>
</dbReference>
<accession>A0A397SCH2</accession>
<organism evidence="1 2">
    <name type="scientific">Glomus cerebriforme</name>
    <dbReference type="NCBI Taxonomy" id="658196"/>
    <lineage>
        <taxon>Eukaryota</taxon>
        <taxon>Fungi</taxon>
        <taxon>Fungi incertae sedis</taxon>
        <taxon>Mucoromycota</taxon>
        <taxon>Glomeromycotina</taxon>
        <taxon>Glomeromycetes</taxon>
        <taxon>Glomerales</taxon>
        <taxon>Glomeraceae</taxon>
        <taxon>Glomus</taxon>
    </lineage>
</organism>
<sequence length="280" mass="32571">MENFIENDADNDQIIVEFHDFYDFFAHNYNLFECAIHDKDEQENSENLEFKVSCIVDVDTLKEISRIKLVDCLGEKQKKNPDINKHRDRQSMRHFSCNGCVKITIYENSTLSKIETKHILHSIRPDTSISQNIKTFILENTDLLPREIYKRLVERGLNTNIRQKQIHFWWVELESPKAFGFLTKLWNILQNSHFSIDEIGIDATYNTNNLKFELYVIQAEIDGVGFPMAYLFLENNGNCGNGVRTGVIIDFLAQLKICELEPNFLITDKDFAQISAACFV</sequence>
<protein>
    <recommendedName>
        <fullName evidence="3">MULE transposase domain-containing protein</fullName>
    </recommendedName>
</protein>
<evidence type="ECO:0008006" key="3">
    <source>
        <dbReference type="Google" id="ProtNLM"/>
    </source>
</evidence>
<evidence type="ECO:0000313" key="2">
    <source>
        <dbReference type="Proteomes" id="UP000265703"/>
    </source>
</evidence>
<keyword evidence="2" id="KW-1185">Reference proteome</keyword>
<comment type="caution">
    <text evidence="1">The sequence shown here is derived from an EMBL/GenBank/DDBJ whole genome shotgun (WGS) entry which is preliminary data.</text>
</comment>
<dbReference type="AlphaFoldDB" id="A0A397SCH2"/>
<dbReference type="STRING" id="658196.A0A397SCH2"/>
<proteinExistence type="predicted"/>
<name>A0A397SCH2_9GLOM</name>
<dbReference type="EMBL" id="QKYT01000715">
    <property type="protein sequence ID" value="RIA82005.1"/>
    <property type="molecule type" value="Genomic_DNA"/>
</dbReference>
<reference evidence="1 2" key="1">
    <citation type="submission" date="2018-06" db="EMBL/GenBank/DDBJ databases">
        <title>Comparative genomics reveals the genomic features of Rhizophagus irregularis, R. cerebriforme, R. diaphanum and Gigaspora rosea, and their symbiotic lifestyle signature.</title>
        <authorList>
            <person name="Morin E."/>
            <person name="San Clemente H."/>
            <person name="Chen E.C.H."/>
            <person name="De La Providencia I."/>
            <person name="Hainaut M."/>
            <person name="Kuo A."/>
            <person name="Kohler A."/>
            <person name="Murat C."/>
            <person name="Tang N."/>
            <person name="Roy S."/>
            <person name="Loubradou J."/>
            <person name="Henrissat B."/>
            <person name="Grigoriev I.V."/>
            <person name="Corradi N."/>
            <person name="Roux C."/>
            <person name="Martin F.M."/>
        </authorList>
    </citation>
    <scope>NUCLEOTIDE SEQUENCE [LARGE SCALE GENOMIC DNA]</scope>
    <source>
        <strain evidence="1 2">DAOM 227022</strain>
    </source>
</reference>
<dbReference type="OrthoDB" id="2307182at2759"/>
<evidence type="ECO:0000313" key="1">
    <source>
        <dbReference type="EMBL" id="RIA82005.1"/>
    </source>
</evidence>
<gene>
    <name evidence="1" type="ORF">C1645_836045</name>
</gene>